<keyword evidence="3 7" id="KW-0812">Transmembrane</keyword>
<feature type="transmembrane region" description="Helical" evidence="7">
    <location>
        <begin position="223"/>
        <end position="245"/>
    </location>
</feature>
<evidence type="ECO:0000313" key="9">
    <source>
        <dbReference type="Proteomes" id="UP000323142"/>
    </source>
</evidence>
<comment type="similarity">
    <text evidence="2">Belongs to the autoinducer-2 exporter (AI-2E) (TC 2.A.86) family.</text>
</comment>
<evidence type="ECO:0000256" key="5">
    <source>
        <dbReference type="ARBA" id="ARBA00023136"/>
    </source>
</evidence>
<sequence length="444" mass="46810">MADRDEAGAPRRAAKVVTPATGGAAPPEPRPPTVDTDPPARDAHARVSEPVALDRAGPGGTPSSSEAARRMPDAPPQGSTPAALTWRERFKTDWEFLRRVLMVLGVVALAYLVWSITYVLLLVFAAVLIAVALRAFAAFLAHRVHVPQRWSLLAAILAVLVIVVAIGTLFGAQMRGQLTVVTERLPLALTTFGKEFGIDDLAGQLPEMVSGSGTTVVRQVAGLGYTLVGALADMLLVIVAAIYIASDPKLYRRGLVKLFPKSQHPRVEDSLEAVGNGLTLWFYAQLISMLLVGGLSILAYWFIGLPGALALGVIAGLTNFIPLLGPVIGAVPAVLISFTAGGNAVLWTLAAALVIQQIEGNVIMPIVEKKAVQLPPALALFAILAAGLVFGFIGVFLAVPITVMAFILVKKLYVRQTLGESTPVPGEDERGPSVDEARIAGLKG</sequence>
<feature type="transmembrane region" description="Helical" evidence="7">
    <location>
        <begin position="152"/>
        <end position="172"/>
    </location>
</feature>
<feature type="region of interest" description="Disordered" evidence="6">
    <location>
        <begin position="1"/>
        <end position="82"/>
    </location>
</feature>
<evidence type="ECO:0000256" key="6">
    <source>
        <dbReference type="SAM" id="MobiDB-lite"/>
    </source>
</evidence>
<dbReference type="GO" id="GO:0055085">
    <property type="term" value="P:transmembrane transport"/>
    <property type="evidence" value="ECO:0007669"/>
    <property type="project" value="TreeGrafter"/>
</dbReference>
<dbReference type="Proteomes" id="UP000323142">
    <property type="component" value="Unassembled WGS sequence"/>
</dbReference>
<dbReference type="GO" id="GO:0016020">
    <property type="term" value="C:membrane"/>
    <property type="evidence" value="ECO:0007669"/>
    <property type="project" value="UniProtKB-SubCell"/>
</dbReference>
<reference evidence="8 9" key="1">
    <citation type="submission" date="2019-09" db="EMBL/GenBank/DDBJ databases">
        <title>Salinarimonas rosea gen. nov., sp. nov., a new member of the a-2 subgroup of the Proteobacteria.</title>
        <authorList>
            <person name="Liu J."/>
        </authorList>
    </citation>
    <scope>NUCLEOTIDE SEQUENCE [LARGE SCALE GENOMIC DNA]</scope>
    <source>
        <strain evidence="8 9">BN140002</strain>
    </source>
</reference>
<dbReference type="OrthoDB" id="5761230at2"/>
<feature type="transmembrane region" description="Helical" evidence="7">
    <location>
        <begin position="280"/>
        <end position="303"/>
    </location>
</feature>
<evidence type="ECO:0000256" key="4">
    <source>
        <dbReference type="ARBA" id="ARBA00022989"/>
    </source>
</evidence>
<feature type="transmembrane region" description="Helical" evidence="7">
    <location>
        <begin position="378"/>
        <end position="409"/>
    </location>
</feature>
<accession>A0A5B2VZ45</accession>
<evidence type="ECO:0000313" key="8">
    <source>
        <dbReference type="EMBL" id="KAA2244305.1"/>
    </source>
</evidence>
<reference evidence="8 9" key="2">
    <citation type="submission" date="2019-09" db="EMBL/GenBank/DDBJ databases">
        <authorList>
            <person name="Jin C."/>
        </authorList>
    </citation>
    <scope>NUCLEOTIDE SEQUENCE [LARGE SCALE GENOMIC DNA]</scope>
    <source>
        <strain evidence="8 9">BN140002</strain>
    </source>
</reference>
<feature type="compositionally biased region" description="Low complexity" evidence="6">
    <location>
        <begin position="16"/>
        <end position="25"/>
    </location>
</feature>
<dbReference type="PANTHER" id="PTHR21716:SF62">
    <property type="entry name" value="TRANSPORT PROTEIN YDBI-RELATED"/>
    <property type="match status" value="1"/>
</dbReference>
<dbReference type="PANTHER" id="PTHR21716">
    <property type="entry name" value="TRANSMEMBRANE PROTEIN"/>
    <property type="match status" value="1"/>
</dbReference>
<keyword evidence="9" id="KW-1185">Reference proteome</keyword>
<comment type="subcellular location">
    <subcellularLocation>
        <location evidence="1">Membrane</location>
        <topology evidence="1">Multi-pass membrane protein</topology>
    </subcellularLocation>
</comment>
<keyword evidence="5 7" id="KW-0472">Membrane</keyword>
<comment type="caution">
    <text evidence="8">The sequence shown here is derived from an EMBL/GenBank/DDBJ whole genome shotgun (WGS) entry which is preliminary data.</text>
</comment>
<evidence type="ECO:0000256" key="3">
    <source>
        <dbReference type="ARBA" id="ARBA00022692"/>
    </source>
</evidence>
<keyword evidence="4 7" id="KW-1133">Transmembrane helix</keyword>
<feature type="compositionally biased region" description="Basic and acidic residues" evidence="6">
    <location>
        <begin position="38"/>
        <end position="47"/>
    </location>
</feature>
<organism evidence="8 9">
    <name type="scientific">Salinarimonas soli</name>
    <dbReference type="NCBI Taxonomy" id="1638099"/>
    <lineage>
        <taxon>Bacteria</taxon>
        <taxon>Pseudomonadati</taxon>
        <taxon>Pseudomonadota</taxon>
        <taxon>Alphaproteobacteria</taxon>
        <taxon>Hyphomicrobiales</taxon>
        <taxon>Salinarimonadaceae</taxon>
        <taxon>Salinarimonas</taxon>
    </lineage>
</organism>
<gene>
    <name evidence="8" type="ORF">F0L46_00515</name>
</gene>
<feature type="region of interest" description="Disordered" evidence="6">
    <location>
        <begin position="422"/>
        <end position="444"/>
    </location>
</feature>
<dbReference type="AlphaFoldDB" id="A0A5B2VZ45"/>
<dbReference type="Pfam" id="PF01594">
    <property type="entry name" value="AI-2E_transport"/>
    <property type="match status" value="1"/>
</dbReference>
<feature type="transmembrane region" description="Helical" evidence="7">
    <location>
        <begin position="309"/>
        <end position="328"/>
    </location>
</feature>
<evidence type="ECO:0000256" key="1">
    <source>
        <dbReference type="ARBA" id="ARBA00004141"/>
    </source>
</evidence>
<dbReference type="InterPro" id="IPR002549">
    <property type="entry name" value="AI-2E-like"/>
</dbReference>
<feature type="compositionally biased region" description="Basic and acidic residues" evidence="6">
    <location>
        <begin position="427"/>
        <end position="438"/>
    </location>
</feature>
<evidence type="ECO:0000256" key="2">
    <source>
        <dbReference type="ARBA" id="ARBA00009773"/>
    </source>
</evidence>
<proteinExistence type="inferred from homology"/>
<dbReference type="RefSeq" id="WP_149815072.1">
    <property type="nucleotide sequence ID" value="NZ_VUOA01000002.1"/>
</dbReference>
<feature type="transmembrane region" description="Helical" evidence="7">
    <location>
        <begin position="335"/>
        <end position="358"/>
    </location>
</feature>
<dbReference type="EMBL" id="VUOA01000002">
    <property type="protein sequence ID" value="KAA2244305.1"/>
    <property type="molecule type" value="Genomic_DNA"/>
</dbReference>
<name>A0A5B2VZ45_9HYPH</name>
<protein>
    <submittedName>
        <fullName evidence="8">AI-2E family transporter</fullName>
    </submittedName>
</protein>
<evidence type="ECO:0000256" key="7">
    <source>
        <dbReference type="SAM" id="Phobius"/>
    </source>
</evidence>